<gene>
    <name evidence="1" type="ORF">DES48_10411</name>
</gene>
<evidence type="ECO:0000313" key="2">
    <source>
        <dbReference type="Proteomes" id="UP000252254"/>
    </source>
</evidence>
<dbReference type="OrthoDB" id="2968867at2"/>
<name>A0A366EAD1_9BACI</name>
<proteinExistence type="predicted"/>
<reference evidence="1 2" key="1">
    <citation type="submission" date="2018-06" db="EMBL/GenBank/DDBJ databases">
        <title>Genomic Encyclopedia of Type Strains, Phase IV (KMG-IV): sequencing the most valuable type-strain genomes for metagenomic binning, comparative biology and taxonomic classification.</title>
        <authorList>
            <person name="Goeker M."/>
        </authorList>
    </citation>
    <scope>NUCLEOTIDE SEQUENCE [LARGE SCALE GENOMIC DNA]</scope>
    <source>
        <strain evidence="1 2">DSM 15140</strain>
    </source>
</reference>
<dbReference type="InterPro" id="IPR025547">
    <property type="entry name" value="YtzH"/>
</dbReference>
<dbReference type="EMBL" id="QNRI01000004">
    <property type="protein sequence ID" value="RBO99343.1"/>
    <property type="molecule type" value="Genomic_DNA"/>
</dbReference>
<dbReference type="Pfam" id="PF14165">
    <property type="entry name" value="YtzH"/>
    <property type="match status" value="1"/>
</dbReference>
<sequence length="94" mass="10778">MTLNAYNQLNLLADLLSEQAEDCCGSVAEYQQIKRLVQSLMANEAVDDQYLMQVLPEIYNYGRQGEIAQNLEQHIQSNQTNITNWLQHIPTSYS</sequence>
<dbReference type="Proteomes" id="UP000252254">
    <property type="component" value="Unassembled WGS sequence"/>
</dbReference>
<organism evidence="1 2">
    <name type="scientific">Paraliobacillus ryukyuensis</name>
    <dbReference type="NCBI Taxonomy" id="200904"/>
    <lineage>
        <taxon>Bacteria</taxon>
        <taxon>Bacillati</taxon>
        <taxon>Bacillota</taxon>
        <taxon>Bacilli</taxon>
        <taxon>Bacillales</taxon>
        <taxon>Bacillaceae</taxon>
        <taxon>Paraliobacillus</taxon>
    </lineage>
</organism>
<keyword evidence="2" id="KW-1185">Reference proteome</keyword>
<dbReference type="AlphaFoldDB" id="A0A366EAD1"/>
<comment type="caution">
    <text evidence="1">The sequence shown here is derived from an EMBL/GenBank/DDBJ whole genome shotgun (WGS) entry which is preliminary data.</text>
</comment>
<dbReference type="RefSeq" id="WP_079708216.1">
    <property type="nucleotide sequence ID" value="NZ_BAABQN010000003.1"/>
</dbReference>
<protein>
    <submittedName>
        <fullName evidence="1">YtzH-like protein</fullName>
    </submittedName>
</protein>
<accession>A0A366EAD1</accession>
<evidence type="ECO:0000313" key="1">
    <source>
        <dbReference type="EMBL" id="RBO99343.1"/>
    </source>
</evidence>